<keyword evidence="2" id="KW-1185">Reference proteome</keyword>
<protein>
    <submittedName>
        <fullName evidence="1">Uncharacterized protein</fullName>
    </submittedName>
</protein>
<organism evidence="1 2">
    <name type="scientific">Silurus asotus</name>
    <name type="common">Amur catfish</name>
    <name type="synonym">Parasilurus asotus</name>
    <dbReference type="NCBI Taxonomy" id="30991"/>
    <lineage>
        <taxon>Eukaryota</taxon>
        <taxon>Metazoa</taxon>
        <taxon>Chordata</taxon>
        <taxon>Craniata</taxon>
        <taxon>Vertebrata</taxon>
        <taxon>Euteleostomi</taxon>
        <taxon>Actinopterygii</taxon>
        <taxon>Neopterygii</taxon>
        <taxon>Teleostei</taxon>
        <taxon>Ostariophysi</taxon>
        <taxon>Siluriformes</taxon>
        <taxon>Siluridae</taxon>
        <taxon>Silurus</taxon>
    </lineage>
</organism>
<accession>A0AAD5AC38</accession>
<evidence type="ECO:0000313" key="2">
    <source>
        <dbReference type="Proteomes" id="UP001205998"/>
    </source>
</evidence>
<proteinExistence type="predicted"/>
<sequence>MEKVKAGEIVSDRVITPPPSLLFLWSWRTACFMGVYRGQEALLMHALLQAELCFSEMSFSSCLCAIVLLQPGTCLAPGQLVGYMGQWV</sequence>
<gene>
    <name evidence="1" type="ORF">C0J50_11550</name>
</gene>
<evidence type="ECO:0000313" key="1">
    <source>
        <dbReference type="EMBL" id="KAI5613190.1"/>
    </source>
</evidence>
<reference evidence="1" key="1">
    <citation type="submission" date="2018-07" db="EMBL/GenBank/DDBJ databases">
        <title>Comparative genomics of catfishes provides insights into carnivory and benthic adaptation.</title>
        <authorList>
            <person name="Zhang Y."/>
            <person name="Wang D."/>
            <person name="Peng Z."/>
            <person name="Zheng S."/>
            <person name="Shao F."/>
            <person name="Tao W."/>
        </authorList>
    </citation>
    <scope>NUCLEOTIDE SEQUENCE</scope>
    <source>
        <strain evidence="1">Chongqing</strain>
    </source>
</reference>
<dbReference type="Proteomes" id="UP001205998">
    <property type="component" value="Unassembled WGS sequence"/>
</dbReference>
<name>A0AAD5AC38_SILAS</name>
<dbReference type="EMBL" id="MU563244">
    <property type="protein sequence ID" value="KAI5613190.1"/>
    <property type="molecule type" value="Genomic_DNA"/>
</dbReference>
<comment type="caution">
    <text evidence="1">The sequence shown here is derived from an EMBL/GenBank/DDBJ whole genome shotgun (WGS) entry which is preliminary data.</text>
</comment>
<dbReference type="AlphaFoldDB" id="A0AAD5AC38"/>